<protein>
    <submittedName>
        <fullName evidence="2">Uncharacterized protein</fullName>
    </submittedName>
</protein>
<evidence type="ECO:0000313" key="2">
    <source>
        <dbReference type="EMBL" id="CRK41267.1"/>
    </source>
</evidence>
<sequence>MADESNYVAPYPTTSGNKWESKNGKAGYDRVSRSTLGFVDTAKGLRNHYYLTRMPPGQDCVGNDGSAGAARSRRDLGGSFSTFGGLFLGVALIN</sequence>
<dbReference type="EMBL" id="CVQI01032463">
    <property type="protein sequence ID" value="CRK41267.1"/>
    <property type="molecule type" value="Genomic_DNA"/>
</dbReference>
<reference evidence="3" key="1">
    <citation type="submission" date="2015-05" db="EMBL/GenBank/DDBJ databases">
        <authorList>
            <person name="Fogelqvist Johan"/>
        </authorList>
    </citation>
    <scope>NUCLEOTIDE SEQUENCE [LARGE SCALE GENOMIC DNA]</scope>
</reference>
<proteinExistence type="predicted"/>
<dbReference type="AlphaFoldDB" id="A0A0G4N4B5"/>
<evidence type="ECO:0000256" key="1">
    <source>
        <dbReference type="SAM" id="MobiDB-lite"/>
    </source>
</evidence>
<accession>A0A0G4N4B5</accession>
<feature type="region of interest" description="Disordered" evidence="1">
    <location>
        <begin position="1"/>
        <end position="27"/>
    </location>
</feature>
<name>A0A0G4N4B5_VERLO</name>
<organism evidence="2 3">
    <name type="scientific">Verticillium longisporum</name>
    <name type="common">Verticillium dahliae var. longisporum</name>
    <dbReference type="NCBI Taxonomy" id="100787"/>
    <lineage>
        <taxon>Eukaryota</taxon>
        <taxon>Fungi</taxon>
        <taxon>Dikarya</taxon>
        <taxon>Ascomycota</taxon>
        <taxon>Pezizomycotina</taxon>
        <taxon>Sordariomycetes</taxon>
        <taxon>Hypocreomycetidae</taxon>
        <taxon>Glomerellales</taxon>
        <taxon>Plectosphaerellaceae</taxon>
        <taxon>Verticillium</taxon>
    </lineage>
</organism>
<gene>
    <name evidence="2" type="ORF">BN1723_015904</name>
</gene>
<evidence type="ECO:0000313" key="3">
    <source>
        <dbReference type="Proteomes" id="UP000045706"/>
    </source>
</evidence>
<dbReference type="Proteomes" id="UP000045706">
    <property type="component" value="Unassembled WGS sequence"/>
</dbReference>